<protein>
    <submittedName>
        <fullName evidence="2">Phosphoglycerate mutase-like protein</fullName>
    </submittedName>
</protein>
<proteinExistence type="predicted"/>
<dbReference type="SUPFAM" id="SSF53254">
    <property type="entry name" value="Phosphoglycerate mutase-like"/>
    <property type="match status" value="1"/>
</dbReference>
<organism evidence="2 3">
    <name type="scientific">Trematosphaeria pertusa</name>
    <dbReference type="NCBI Taxonomy" id="390896"/>
    <lineage>
        <taxon>Eukaryota</taxon>
        <taxon>Fungi</taxon>
        <taxon>Dikarya</taxon>
        <taxon>Ascomycota</taxon>
        <taxon>Pezizomycotina</taxon>
        <taxon>Dothideomycetes</taxon>
        <taxon>Pleosporomycetidae</taxon>
        <taxon>Pleosporales</taxon>
        <taxon>Massarineae</taxon>
        <taxon>Trematosphaeriaceae</taxon>
        <taxon>Trematosphaeria</taxon>
    </lineage>
</organism>
<dbReference type="Gene3D" id="3.40.50.1240">
    <property type="entry name" value="Phosphoglycerate mutase-like"/>
    <property type="match status" value="1"/>
</dbReference>
<dbReference type="GO" id="GO:0005737">
    <property type="term" value="C:cytoplasm"/>
    <property type="evidence" value="ECO:0007669"/>
    <property type="project" value="TreeGrafter"/>
</dbReference>
<dbReference type="PANTHER" id="PTHR48100">
    <property type="entry name" value="BROAD-SPECIFICITY PHOSPHATASE YOR283W-RELATED"/>
    <property type="match status" value="1"/>
</dbReference>
<evidence type="ECO:0000256" key="1">
    <source>
        <dbReference type="SAM" id="MobiDB-lite"/>
    </source>
</evidence>
<dbReference type="SMART" id="SM00855">
    <property type="entry name" value="PGAM"/>
    <property type="match status" value="1"/>
</dbReference>
<name>A0A6A6I1E6_9PLEO</name>
<gene>
    <name evidence="2" type="ORF">BU26DRAFT_109225</name>
</gene>
<dbReference type="InterPro" id="IPR050275">
    <property type="entry name" value="PGM_Phosphatase"/>
</dbReference>
<dbReference type="Proteomes" id="UP000800094">
    <property type="component" value="Unassembled WGS sequence"/>
</dbReference>
<reference evidence="2" key="1">
    <citation type="journal article" date="2020" name="Stud. Mycol.">
        <title>101 Dothideomycetes genomes: a test case for predicting lifestyles and emergence of pathogens.</title>
        <authorList>
            <person name="Haridas S."/>
            <person name="Albert R."/>
            <person name="Binder M."/>
            <person name="Bloem J."/>
            <person name="Labutti K."/>
            <person name="Salamov A."/>
            <person name="Andreopoulos B."/>
            <person name="Baker S."/>
            <person name="Barry K."/>
            <person name="Bills G."/>
            <person name="Bluhm B."/>
            <person name="Cannon C."/>
            <person name="Castanera R."/>
            <person name="Culley D."/>
            <person name="Daum C."/>
            <person name="Ezra D."/>
            <person name="Gonzalez J."/>
            <person name="Henrissat B."/>
            <person name="Kuo A."/>
            <person name="Liang C."/>
            <person name="Lipzen A."/>
            <person name="Lutzoni F."/>
            <person name="Magnuson J."/>
            <person name="Mondo S."/>
            <person name="Nolan M."/>
            <person name="Ohm R."/>
            <person name="Pangilinan J."/>
            <person name="Park H.-J."/>
            <person name="Ramirez L."/>
            <person name="Alfaro M."/>
            <person name="Sun H."/>
            <person name="Tritt A."/>
            <person name="Yoshinaga Y."/>
            <person name="Zwiers L.-H."/>
            <person name="Turgeon B."/>
            <person name="Goodwin S."/>
            <person name="Spatafora J."/>
            <person name="Crous P."/>
            <person name="Grigoriev I."/>
        </authorList>
    </citation>
    <scope>NUCLEOTIDE SEQUENCE</scope>
    <source>
        <strain evidence="2">CBS 122368</strain>
    </source>
</reference>
<evidence type="ECO:0000313" key="2">
    <source>
        <dbReference type="EMBL" id="KAF2243792.1"/>
    </source>
</evidence>
<dbReference type="EMBL" id="ML987204">
    <property type="protein sequence ID" value="KAF2243792.1"/>
    <property type="molecule type" value="Genomic_DNA"/>
</dbReference>
<dbReference type="GeneID" id="54572702"/>
<dbReference type="Pfam" id="PF00300">
    <property type="entry name" value="His_Phos_1"/>
    <property type="match status" value="1"/>
</dbReference>
<dbReference type="GO" id="GO:0016791">
    <property type="term" value="F:phosphatase activity"/>
    <property type="evidence" value="ECO:0007669"/>
    <property type="project" value="TreeGrafter"/>
</dbReference>
<dbReference type="OrthoDB" id="496981at2759"/>
<feature type="region of interest" description="Disordered" evidence="1">
    <location>
        <begin position="210"/>
        <end position="254"/>
    </location>
</feature>
<dbReference type="CDD" id="cd07067">
    <property type="entry name" value="HP_PGM_like"/>
    <property type="match status" value="1"/>
</dbReference>
<accession>A0A6A6I1E6</accession>
<dbReference type="InterPro" id="IPR029033">
    <property type="entry name" value="His_PPase_superfam"/>
</dbReference>
<dbReference type="RefSeq" id="XP_033678796.1">
    <property type="nucleotide sequence ID" value="XM_033819372.1"/>
</dbReference>
<dbReference type="AlphaFoldDB" id="A0A6A6I1E6"/>
<sequence length="254" mass="28817">MPPKLHVVRHAQGEHNATRNYTLRDPLITAKGKLQCQHLSRTFTHHGDIDIIFSSPLRRTIQTAAYSFGPTLARKEVPFVLLPGLQEVSDLGCDVGPDAAELEQAVHDLFDGEELGFDWKEKKIDFRNVESGWNSKKGYWAYEKSALLKRAVDLRNWLFCRHEANIVIVTHGAIAHFITEDWDVDDPMTGTAYRNCEVREFSFTEASTAEDAHLEETAASKAARPKDEAKWRESDEHVIEELEHAVHPKAPHEA</sequence>
<evidence type="ECO:0000313" key="3">
    <source>
        <dbReference type="Proteomes" id="UP000800094"/>
    </source>
</evidence>
<keyword evidence="3" id="KW-1185">Reference proteome</keyword>
<dbReference type="PANTHER" id="PTHR48100:SF54">
    <property type="entry name" value="PHOSPHATASE SPAC5H10.03-RELATED"/>
    <property type="match status" value="1"/>
</dbReference>
<dbReference type="InterPro" id="IPR013078">
    <property type="entry name" value="His_Pase_superF_clade-1"/>
</dbReference>